<dbReference type="PANTHER" id="PTHR30482">
    <property type="entry name" value="HIGH-AFFINITY BRANCHED-CHAIN AMINO ACID TRANSPORT SYSTEM PERMEASE"/>
    <property type="match status" value="1"/>
</dbReference>
<dbReference type="PANTHER" id="PTHR30482:SF10">
    <property type="entry name" value="HIGH-AFFINITY BRANCHED-CHAIN AMINO ACID TRANSPORT PROTEIN BRAE"/>
    <property type="match status" value="1"/>
</dbReference>
<sequence>MDYVLSILSLGAINGIAVLGLAIFTGFTGMFSLGHSAFVGIGAYGSAILTYYYFVPFPLALLAGSLMAALVGLLVGAPALKADLRSDYFAIAILGFGEAFRVLVENLDLTNGARGLPGLEPFSTPAWIFGCLALALALAFNFVRSPLGRSCAAVREDPVAAQMAGVSLFTVRLCSLAFSAALCGLSGGLMAHYLSFVQPSMFTLTQSTMLLAAVIAGGMGSLTGPLLAAFIFVALPEALRMAQMWRLAAYGLILVAMMVLRPKGLMGYREVWQLLPAFRGRGDGRA</sequence>
<keyword evidence="5 6" id="KW-0472">Membrane</keyword>
<feature type="transmembrane region" description="Helical" evidence="6">
    <location>
        <begin position="209"/>
        <end position="235"/>
    </location>
</feature>
<gene>
    <name evidence="7" type="ordered locus">Taci_1427</name>
</gene>
<dbReference type="KEGG" id="tai:Taci_1427"/>
<dbReference type="InterPro" id="IPR043428">
    <property type="entry name" value="LivM-like"/>
</dbReference>
<dbReference type="EMBL" id="CP001818">
    <property type="protein sequence ID" value="ACZ19657.1"/>
    <property type="molecule type" value="Genomic_DNA"/>
</dbReference>
<keyword evidence="4 6" id="KW-1133">Transmembrane helix</keyword>
<dbReference type="GO" id="GO:0005886">
    <property type="term" value="C:plasma membrane"/>
    <property type="evidence" value="ECO:0007669"/>
    <property type="project" value="UniProtKB-SubCell"/>
</dbReference>
<organism evidence="7 8">
    <name type="scientific">Thermanaerovibrio acidaminovorans (strain ATCC 49978 / DSM 6589 / Su883)</name>
    <name type="common">Selenomonas acidaminovorans</name>
    <dbReference type="NCBI Taxonomy" id="525903"/>
    <lineage>
        <taxon>Bacteria</taxon>
        <taxon>Thermotogati</taxon>
        <taxon>Synergistota</taxon>
        <taxon>Synergistia</taxon>
        <taxon>Synergistales</taxon>
        <taxon>Synergistaceae</taxon>
        <taxon>Thermanaerovibrio</taxon>
    </lineage>
</organism>
<feature type="transmembrane region" description="Helical" evidence="6">
    <location>
        <begin position="124"/>
        <end position="143"/>
    </location>
</feature>
<dbReference type="CDD" id="cd06581">
    <property type="entry name" value="TM_PBP1_LivM_like"/>
    <property type="match status" value="1"/>
</dbReference>
<keyword evidence="2" id="KW-1003">Cell membrane</keyword>
<feature type="transmembrane region" description="Helical" evidence="6">
    <location>
        <begin position="164"/>
        <end position="189"/>
    </location>
</feature>
<evidence type="ECO:0000256" key="2">
    <source>
        <dbReference type="ARBA" id="ARBA00022475"/>
    </source>
</evidence>
<dbReference type="GO" id="GO:0015658">
    <property type="term" value="F:branched-chain amino acid transmembrane transporter activity"/>
    <property type="evidence" value="ECO:0007669"/>
    <property type="project" value="InterPro"/>
</dbReference>
<feature type="transmembrane region" description="Helical" evidence="6">
    <location>
        <begin position="36"/>
        <end position="54"/>
    </location>
</feature>
<feature type="transmembrane region" description="Helical" evidence="6">
    <location>
        <begin position="6"/>
        <end position="24"/>
    </location>
</feature>
<reference evidence="7 8" key="1">
    <citation type="journal article" date="2009" name="Stand. Genomic Sci.">
        <title>Complete genome sequence of Thermanaerovibrio acidaminovorans type strain (Su883).</title>
        <authorList>
            <person name="Chovatia M."/>
            <person name="Sikorski J."/>
            <person name="Schroder M."/>
            <person name="Lapidus A."/>
            <person name="Nolan M."/>
            <person name="Tice H."/>
            <person name="Glavina Del Rio T."/>
            <person name="Copeland A."/>
            <person name="Cheng J.F."/>
            <person name="Lucas S."/>
            <person name="Chen F."/>
            <person name="Bruce D."/>
            <person name="Goodwin L."/>
            <person name="Pitluck S."/>
            <person name="Ivanova N."/>
            <person name="Mavromatis K."/>
            <person name="Ovchinnikova G."/>
            <person name="Pati A."/>
            <person name="Chen A."/>
            <person name="Palaniappan K."/>
            <person name="Land M."/>
            <person name="Hauser L."/>
            <person name="Chang Y.J."/>
            <person name="Jeffries C.D."/>
            <person name="Chain P."/>
            <person name="Saunders E."/>
            <person name="Detter J.C."/>
            <person name="Brettin T."/>
            <person name="Rohde M."/>
            <person name="Goker M."/>
            <person name="Spring S."/>
            <person name="Bristow J."/>
            <person name="Markowitz V."/>
            <person name="Hugenholtz P."/>
            <person name="Kyrpides N.C."/>
            <person name="Klenk H.P."/>
            <person name="Eisen J.A."/>
        </authorList>
    </citation>
    <scope>NUCLEOTIDE SEQUENCE [LARGE SCALE GENOMIC DNA]</scope>
    <source>
        <strain evidence="8">ATCC 49978 / DSM 6589 / Su883</strain>
    </source>
</reference>
<feature type="transmembrane region" description="Helical" evidence="6">
    <location>
        <begin position="247"/>
        <end position="266"/>
    </location>
</feature>
<evidence type="ECO:0000256" key="1">
    <source>
        <dbReference type="ARBA" id="ARBA00004651"/>
    </source>
</evidence>
<keyword evidence="3 6" id="KW-0812">Transmembrane</keyword>
<dbReference type="Pfam" id="PF02653">
    <property type="entry name" value="BPD_transp_2"/>
    <property type="match status" value="1"/>
</dbReference>
<accession>D1B6L6</accession>
<evidence type="ECO:0000256" key="3">
    <source>
        <dbReference type="ARBA" id="ARBA00022692"/>
    </source>
</evidence>
<protein>
    <submittedName>
        <fullName evidence="7">Inner-membrane translocator</fullName>
    </submittedName>
</protein>
<dbReference type="PATRIC" id="fig|525903.6.peg.1427"/>
<evidence type="ECO:0000256" key="4">
    <source>
        <dbReference type="ARBA" id="ARBA00022989"/>
    </source>
</evidence>
<dbReference type="InterPro" id="IPR001851">
    <property type="entry name" value="ABC_transp_permease"/>
</dbReference>
<evidence type="ECO:0000313" key="7">
    <source>
        <dbReference type="EMBL" id="ACZ19657.1"/>
    </source>
</evidence>
<dbReference type="STRING" id="525903.Taci_1427"/>
<dbReference type="AlphaFoldDB" id="D1B6L6"/>
<proteinExistence type="predicted"/>
<dbReference type="eggNOG" id="COG4177">
    <property type="taxonomic scope" value="Bacteria"/>
</dbReference>
<evidence type="ECO:0000256" key="6">
    <source>
        <dbReference type="SAM" id="Phobius"/>
    </source>
</evidence>
<dbReference type="Proteomes" id="UP000002030">
    <property type="component" value="Chromosome"/>
</dbReference>
<comment type="subcellular location">
    <subcellularLocation>
        <location evidence="1">Cell membrane</location>
        <topology evidence="1">Multi-pass membrane protein</topology>
    </subcellularLocation>
</comment>
<evidence type="ECO:0000256" key="5">
    <source>
        <dbReference type="ARBA" id="ARBA00023136"/>
    </source>
</evidence>
<name>D1B6L6_THEAS</name>
<dbReference type="OrthoDB" id="9789927at2"/>
<dbReference type="HOGENOM" id="CLU_031365_1_2_0"/>
<keyword evidence="8" id="KW-1185">Reference proteome</keyword>
<evidence type="ECO:0000313" key="8">
    <source>
        <dbReference type="Proteomes" id="UP000002030"/>
    </source>
</evidence>
<feature type="transmembrane region" description="Helical" evidence="6">
    <location>
        <begin position="60"/>
        <end position="80"/>
    </location>
</feature>
<dbReference type="EnsemblBacteria" id="ACZ19657">
    <property type="protein sequence ID" value="ACZ19657"/>
    <property type="gene ID" value="Taci_1427"/>
</dbReference>
<dbReference type="RefSeq" id="WP_012870168.1">
    <property type="nucleotide sequence ID" value="NC_013522.1"/>
</dbReference>